<feature type="region of interest" description="Disordered" evidence="1">
    <location>
        <begin position="1"/>
        <end position="34"/>
    </location>
</feature>
<keyword evidence="3" id="KW-1185">Reference proteome</keyword>
<comment type="caution">
    <text evidence="2">The sequence shown here is derived from an EMBL/GenBank/DDBJ whole genome shotgun (WGS) entry which is preliminary data.</text>
</comment>
<evidence type="ECO:0000313" key="3">
    <source>
        <dbReference type="Proteomes" id="UP001212152"/>
    </source>
</evidence>
<dbReference type="AlphaFoldDB" id="A0AAD5XPP2"/>
<dbReference type="Proteomes" id="UP001212152">
    <property type="component" value="Unassembled WGS sequence"/>
</dbReference>
<name>A0AAD5XPP2_9FUNG</name>
<reference evidence="2" key="1">
    <citation type="submission" date="2020-05" db="EMBL/GenBank/DDBJ databases">
        <title>Phylogenomic resolution of chytrid fungi.</title>
        <authorList>
            <person name="Stajich J.E."/>
            <person name="Amses K."/>
            <person name="Simmons R."/>
            <person name="Seto K."/>
            <person name="Myers J."/>
            <person name="Bonds A."/>
            <person name="Quandt C.A."/>
            <person name="Barry K."/>
            <person name="Liu P."/>
            <person name="Grigoriev I."/>
            <person name="Longcore J.E."/>
            <person name="James T.Y."/>
        </authorList>
    </citation>
    <scope>NUCLEOTIDE SEQUENCE</scope>
    <source>
        <strain evidence="2">JEL0379</strain>
    </source>
</reference>
<dbReference type="GO" id="GO:0006351">
    <property type="term" value="P:DNA-templated transcription"/>
    <property type="evidence" value="ECO:0007669"/>
    <property type="project" value="InterPro"/>
</dbReference>
<dbReference type="Pfam" id="PF12070">
    <property type="entry name" value="SCAI"/>
    <property type="match status" value="1"/>
</dbReference>
<feature type="compositionally biased region" description="Low complexity" evidence="1">
    <location>
        <begin position="325"/>
        <end position="336"/>
    </location>
</feature>
<organism evidence="2 3">
    <name type="scientific">Geranomyces variabilis</name>
    <dbReference type="NCBI Taxonomy" id="109894"/>
    <lineage>
        <taxon>Eukaryota</taxon>
        <taxon>Fungi</taxon>
        <taxon>Fungi incertae sedis</taxon>
        <taxon>Chytridiomycota</taxon>
        <taxon>Chytridiomycota incertae sedis</taxon>
        <taxon>Chytridiomycetes</taxon>
        <taxon>Spizellomycetales</taxon>
        <taxon>Powellomycetaceae</taxon>
        <taxon>Geranomyces</taxon>
    </lineage>
</organism>
<accession>A0AAD5XPP2</accession>
<dbReference type="InterPro" id="IPR022709">
    <property type="entry name" value="SCAI"/>
</dbReference>
<gene>
    <name evidence="2" type="ORF">HDU87_005470</name>
</gene>
<feature type="compositionally biased region" description="Polar residues" evidence="1">
    <location>
        <begin position="1"/>
        <end position="15"/>
    </location>
</feature>
<feature type="compositionally biased region" description="Gly residues" evidence="1">
    <location>
        <begin position="301"/>
        <end position="311"/>
    </location>
</feature>
<feature type="compositionally biased region" description="Low complexity" evidence="1">
    <location>
        <begin position="16"/>
        <end position="34"/>
    </location>
</feature>
<dbReference type="GO" id="GO:0003714">
    <property type="term" value="F:transcription corepressor activity"/>
    <property type="evidence" value="ECO:0007669"/>
    <property type="project" value="InterPro"/>
</dbReference>
<sequence>MEAPNPQTDLDSAQLTATTGNNNNGSSAAGASSTAASDPNLVVAQEFQYLLEKSQQLFAGLRDLPPTGKNWQPYFQRTFEVYTKLWKFQQMHRAILENKEYHGLKRWDIGEVASKIGQLYYHYYLRTSETNYLNESYIFYEAIRARQYFKDVLDANNPALVIKKLRYYARFIVVCLFLNRFDVIRSLMDELTALIEEYTRIFNPSDSAEWNVVLSEISTFLEAQKKTTPVDLDGNAVVAPTRLQVERTPKADKDGGVRLKLQEAILIKFSELTLDMYRLLQALEREPTTASSPTRGSGEDASGGAGGAGGGAERKDDTGSTQDESTSGNATGGSSSDRAVRRTNPHKYLLYRPTFAQLMYYIATTFKDITDHNAILLYLSADGSKKAVKPEQGDPAYLTNYAGGVATAVNLNYAARKVPEKHEADSQAPVVHCLHPNDLLPFTRKPLFVIVDSTNSVAFKDFPRVFSQSVAFLMSPSEYPASIRDNTQIGSLFTLFLTTPVKAFAFVSDVTEVGRDTWETCLRLVRETEAIISDLLDDEAALDPAHKRFLQDDFLRQFLIRYVLCTGILHAHTSFKDPQHFPSCFPPLAPSLAAAPELTAKLRDLVAAAGVSGLYEFPKGKEDATAGSAPAATAVQASSATASAPSASASASAAPVAGGPGAGDEAAAPATATTPVPPS</sequence>
<dbReference type="EMBL" id="JADGJQ010000044">
    <property type="protein sequence ID" value="KAJ3176095.1"/>
    <property type="molecule type" value="Genomic_DNA"/>
</dbReference>
<protein>
    <recommendedName>
        <fullName evidence="4">Protein SCAI</fullName>
    </recommendedName>
</protein>
<evidence type="ECO:0008006" key="4">
    <source>
        <dbReference type="Google" id="ProtNLM"/>
    </source>
</evidence>
<evidence type="ECO:0000313" key="2">
    <source>
        <dbReference type="EMBL" id="KAJ3176095.1"/>
    </source>
</evidence>
<feature type="region of interest" description="Disordered" evidence="1">
    <location>
        <begin position="286"/>
        <end position="341"/>
    </location>
</feature>
<feature type="region of interest" description="Disordered" evidence="1">
    <location>
        <begin position="625"/>
        <end position="679"/>
    </location>
</feature>
<dbReference type="PANTHER" id="PTHR21243">
    <property type="entry name" value="PROTEIN SCAI"/>
    <property type="match status" value="1"/>
</dbReference>
<evidence type="ECO:0000256" key="1">
    <source>
        <dbReference type="SAM" id="MobiDB-lite"/>
    </source>
</evidence>
<proteinExistence type="predicted"/>